<dbReference type="InterPro" id="IPR044130">
    <property type="entry name" value="CuRO_2_Fet3-like"/>
</dbReference>
<evidence type="ECO:0000256" key="1">
    <source>
        <dbReference type="ARBA" id="ARBA00010609"/>
    </source>
</evidence>
<dbReference type="GO" id="GO:0010106">
    <property type="term" value="P:cellular response to iron ion starvation"/>
    <property type="evidence" value="ECO:0007669"/>
    <property type="project" value="TreeGrafter"/>
</dbReference>
<accession>A0AAN6WWY0</accession>
<evidence type="ECO:0000313" key="11">
    <source>
        <dbReference type="Proteomes" id="UP001302126"/>
    </source>
</evidence>
<evidence type="ECO:0000259" key="9">
    <source>
        <dbReference type="Pfam" id="PF07732"/>
    </source>
</evidence>
<evidence type="ECO:0000259" key="8">
    <source>
        <dbReference type="Pfam" id="PF07731"/>
    </source>
</evidence>
<dbReference type="CDD" id="cd13899">
    <property type="entry name" value="CuRO_3_Fet3p"/>
    <property type="match status" value="1"/>
</dbReference>
<keyword evidence="6" id="KW-1133">Transmembrane helix</keyword>
<dbReference type="GO" id="GO:0033215">
    <property type="term" value="P:reductive iron assimilation"/>
    <property type="evidence" value="ECO:0007669"/>
    <property type="project" value="TreeGrafter"/>
</dbReference>
<keyword evidence="3" id="KW-0732">Signal</keyword>
<keyword evidence="2" id="KW-0479">Metal-binding</keyword>
<keyword evidence="11" id="KW-1185">Reference proteome</keyword>
<keyword evidence="4" id="KW-0560">Oxidoreductase</keyword>
<evidence type="ECO:0000256" key="5">
    <source>
        <dbReference type="ARBA" id="ARBA00023008"/>
    </source>
</evidence>
<dbReference type="AlphaFoldDB" id="A0AAN6WWY0"/>
<evidence type="ECO:0000313" key="10">
    <source>
        <dbReference type="EMBL" id="KAK4188825.1"/>
    </source>
</evidence>
<dbReference type="InterPro" id="IPR008972">
    <property type="entry name" value="Cupredoxin"/>
</dbReference>
<dbReference type="PANTHER" id="PTHR11709:SF361">
    <property type="entry name" value="IRON TRANSPORT MULTICOPPER OXIDASE FET3"/>
    <property type="match status" value="1"/>
</dbReference>
<dbReference type="InterPro" id="IPR002355">
    <property type="entry name" value="Cu_oxidase_Cu_BS"/>
</dbReference>
<dbReference type="Pfam" id="PF00394">
    <property type="entry name" value="Cu-oxidase"/>
    <property type="match status" value="1"/>
</dbReference>
<comment type="caution">
    <text evidence="10">The sequence shown here is derived from an EMBL/GenBank/DDBJ whole genome shotgun (WGS) entry which is preliminary data.</text>
</comment>
<dbReference type="FunFam" id="2.60.40.420:FF:000024">
    <property type="entry name" value="FET5p Multicopper oxidase"/>
    <property type="match status" value="1"/>
</dbReference>
<keyword evidence="6" id="KW-0472">Membrane</keyword>
<dbReference type="GO" id="GO:0033573">
    <property type="term" value="C:high-affinity iron permease complex"/>
    <property type="evidence" value="ECO:0007669"/>
    <property type="project" value="TreeGrafter"/>
</dbReference>
<feature type="domain" description="Plastocyanin-like" evidence="9">
    <location>
        <begin position="73"/>
        <end position="188"/>
    </location>
</feature>
<dbReference type="InterPro" id="IPR045087">
    <property type="entry name" value="Cu-oxidase_fam"/>
</dbReference>
<reference evidence="10" key="1">
    <citation type="journal article" date="2023" name="Mol. Phylogenet. Evol.">
        <title>Genome-scale phylogeny and comparative genomics of the fungal order Sordariales.</title>
        <authorList>
            <person name="Hensen N."/>
            <person name="Bonometti L."/>
            <person name="Westerberg I."/>
            <person name="Brannstrom I.O."/>
            <person name="Guillou S."/>
            <person name="Cros-Aarteil S."/>
            <person name="Calhoun S."/>
            <person name="Haridas S."/>
            <person name="Kuo A."/>
            <person name="Mondo S."/>
            <person name="Pangilinan J."/>
            <person name="Riley R."/>
            <person name="LaButti K."/>
            <person name="Andreopoulos B."/>
            <person name="Lipzen A."/>
            <person name="Chen C."/>
            <person name="Yan M."/>
            <person name="Daum C."/>
            <person name="Ng V."/>
            <person name="Clum A."/>
            <person name="Steindorff A."/>
            <person name="Ohm R.A."/>
            <person name="Martin F."/>
            <person name="Silar P."/>
            <person name="Natvig D.O."/>
            <person name="Lalanne C."/>
            <person name="Gautier V."/>
            <person name="Ament-Velasquez S.L."/>
            <person name="Kruys A."/>
            <person name="Hutchinson M.I."/>
            <person name="Powell A.J."/>
            <person name="Barry K."/>
            <person name="Miller A.N."/>
            <person name="Grigoriev I.V."/>
            <person name="Debuchy R."/>
            <person name="Gladieux P."/>
            <person name="Hiltunen Thoren M."/>
            <person name="Johannesson H."/>
        </authorList>
    </citation>
    <scope>NUCLEOTIDE SEQUENCE</scope>
    <source>
        <strain evidence="10">PSN309</strain>
    </source>
</reference>
<proteinExistence type="inferred from homology"/>
<dbReference type="Proteomes" id="UP001302126">
    <property type="component" value="Unassembled WGS sequence"/>
</dbReference>
<dbReference type="SUPFAM" id="SSF49503">
    <property type="entry name" value="Cupredoxins"/>
    <property type="match status" value="3"/>
</dbReference>
<dbReference type="InterPro" id="IPR011707">
    <property type="entry name" value="Cu-oxidase-like_N"/>
</dbReference>
<dbReference type="Gene3D" id="2.60.40.420">
    <property type="entry name" value="Cupredoxins - blue copper proteins"/>
    <property type="match status" value="3"/>
</dbReference>
<dbReference type="Pfam" id="PF07732">
    <property type="entry name" value="Cu-oxidase_3"/>
    <property type="match status" value="1"/>
</dbReference>
<dbReference type="CDD" id="cd13851">
    <property type="entry name" value="CuRO_1_Fet3p"/>
    <property type="match status" value="1"/>
</dbReference>
<evidence type="ECO:0000256" key="4">
    <source>
        <dbReference type="ARBA" id="ARBA00023002"/>
    </source>
</evidence>
<evidence type="ECO:0000256" key="3">
    <source>
        <dbReference type="ARBA" id="ARBA00022729"/>
    </source>
</evidence>
<evidence type="ECO:0000259" key="7">
    <source>
        <dbReference type="Pfam" id="PF00394"/>
    </source>
</evidence>
<dbReference type="PROSITE" id="PS00080">
    <property type="entry name" value="MULTICOPPER_OXIDASE2"/>
    <property type="match status" value="1"/>
</dbReference>
<dbReference type="EMBL" id="MU864383">
    <property type="protein sequence ID" value="KAK4188825.1"/>
    <property type="molecule type" value="Genomic_DNA"/>
</dbReference>
<feature type="domain" description="Plastocyanin-like" evidence="7">
    <location>
        <begin position="199"/>
        <end position="344"/>
    </location>
</feature>
<feature type="transmembrane region" description="Helical" evidence="6">
    <location>
        <begin position="593"/>
        <end position="620"/>
    </location>
</feature>
<dbReference type="CDD" id="cd13877">
    <property type="entry name" value="CuRO_2_Fet3p_like"/>
    <property type="match status" value="1"/>
</dbReference>
<dbReference type="GO" id="GO:0005507">
    <property type="term" value="F:copper ion binding"/>
    <property type="evidence" value="ECO:0007669"/>
    <property type="project" value="InterPro"/>
</dbReference>
<dbReference type="Pfam" id="PF07731">
    <property type="entry name" value="Cu-oxidase_2"/>
    <property type="match status" value="1"/>
</dbReference>
<evidence type="ECO:0000256" key="6">
    <source>
        <dbReference type="SAM" id="Phobius"/>
    </source>
</evidence>
<dbReference type="GO" id="GO:0004322">
    <property type="term" value="F:ferroxidase activity"/>
    <property type="evidence" value="ECO:0007669"/>
    <property type="project" value="TreeGrafter"/>
</dbReference>
<organism evidence="10 11">
    <name type="scientific">Podospora australis</name>
    <dbReference type="NCBI Taxonomy" id="1536484"/>
    <lineage>
        <taxon>Eukaryota</taxon>
        <taxon>Fungi</taxon>
        <taxon>Dikarya</taxon>
        <taxon>Ascomycota</taxon>
        <taxon>Pezizomycotina</taxon>
        <taxon>Sordariomycetes</taxon>
        <taxon>Sordariomycetidae</taxon>
        <taxon>Sordariales</taxon>
        <taxon>Podosporaceae</taxon>
        <taxon>Podospora</taxon>
    </lineage>
</organism>
<dbReference type="InterPro" id="IPR033138">
    <property type="entry name" value="Cu_oxidase_CS"/>
</dbReference>
<dbReference type="PROSITE" id="PS00079">
    <property type="entry name" value="MULTICOPPER_OXIDASE1"/>
    <property type="match status" value="2"/>
</dbReference>
<reference evidence="10" key="2">
    <citation type="submission" date="2023-05" db="EMBL/GenBank/DDBJ databases">
        <authorList>
            <consortium name="Lawrence Berkeley National Laboratory"/>
            <person name="Steindorff A."/>
            <person name="Hensen N."/>
            <person name="Bonometti L."/>
            <person name="Westerberg I."/>
            <person name="Brannstrom I.O."/>
            <person name="Guillou S."/>
            <person name="Cros-Aarteil S."/>
            <person name="Calhoun S."/>
            <person name="Haridas S."/>
            <person name="Kuo A."/>
            <person name="Mondo S."/>
            <person name="Pangilinan J."/>
            <person name="Riley R."/>
            <person name="Labutti K."/>
            <person name="Andreopoulos B."/>
            <person name="Lipzen A."/>
            <person name="Chen C."/>
            <person name="Yanf M."/>
            <person name="Daum C."/>
            <person name="Ng V."/>
            <person name="Clum A."/>
            <person name="Ohm R."/>
            <person name="Martin F."/>
            <person name="Silar P."/>
            <person name="Natvig D."/>
            <person name="Lalanne C."/>
            <person name="Gautier V."/>
            <person name="Ament-Velasquez S.L."/>
            <person name="Kruys A."/>
            <person name="Hutchinson M.I."/>
            <person name="Powell A.J."/>
            <person name="Barry K."/>
            <person name="Miller A.N."/>
            <person name="Grigoriev I.V."/>
            <person name="Debuchy R."/>
            <person name="Gladieux P."/>
            <person name="Thoren M.H."/>
            <person name="Johannesson H."/>
        </authorList>
    </citation>
    <scope>NUCLEOTIDE SEQUENCE</scope>
    <source>
        <strain evidence="10">PSN309</strain>
    </source>
</reference>
<keyword evidence="5" id="KW-0186">Copper</keyword>
<dbReference type="InterPro" id="IPR011706">
    <property type="entry name" value="Cu-oxidase_C"/>
</dbReference>
<protein>
    <submittedName>
        <fullName evidence="10">Multicopper oxidase-domain-containing protein</fullName>
    </submittedName>
</protein>
<dbReference type="PANTHER" id="PTHR11709">
    <property type="entry name" value="MULTI-COPPER OXIDASE"/>
    <property type="match status" value="1"/>
</dbReference>
<dbReference type="InterPro" id="IPR001117">
    <property type="entry name" value="Cu-oxidase_2nd"/>
</dbReference>
<comment type="similarity">
    <text evidence="1">Belongs to the multicopper oxidase family.</text>
</comment>
<feature type="domain" description="Plastocyanin-like" evidence="8">
    <location>
        <begin position="406"/>
        <end position="541"/>
    </location>
</feature>
<keyword evidence="6" id="KW-0812">Transmembrane</keyword>
<gene>
    <name evidence="10" type="ORF">QBC35DRAFT_432053</name>
</gene>
<evidence type="ECO:0000256" key="2">
    <source>
        <dbReference type="ARBA" id="ARBA00022723"/>
    </source>
</evidence>
<name>A0AAN6WWY0_9PEZI</name>
<sequence length="639" mass="70972">MSETRTATAWSRSPPQANLRAAGRQYTVRKLTTLASTLGFLSNAVLYLPLVLGFVPFTNAAVAESDRVYDFTVSWVRANPDGMAERDVIGINGRWPLPTIQAEVGERVVVKVLNNLGDEHTSLHFHGLFLRNETHMDGATHVTQCGIPPGSSFTYNFTVTQPGIYWYHSHVHGQYPDGLRGPIVIQDPLDPYKLMYNESKLITVSDWYHDRMPGLINWFMSKANPTGAEPVPNSAIWNDRPNLTVDVVPGKTYRFDVVNMGAFASQYIWFEGQNMTIIMIDGVYTQPAEASMIYLTAAQRCSFLVTIKEGSSANIPFVASMDLDLFDQIPDDWNWNATAWLVVDKTKPLPEPAILNEPFDPFDDMNLKPQDNQELLGEPSQTITLDVIMDNLGDGANYAFFNNVTYVSPKVPTLYSVMTTGDAAANPAVYGTHTHPYVLKKDEIVEIILNNLDPGKHPFHLHGHHFQTVWRSADDAGTFQDSKVTSADFAPIPMRRDTVLLYPNGNMVLRFKADNPGVWLFHCHLEWHVQSGLVATFVADPLAVQRSLTIPPDHLAACEKSGIPTKGNAAGNTQNLLDLSGEPKPPRRLPPGFTIPGLTAFFFSCLSGILGIATVAWYGFVEEIRHDSSPIPFDEGPEW</sequence>